<dbReference type="EMBL" id="QFYP01000001">
    <property type="protein sequence ID" value="RAK60068.1"/>
    <property type="molecule type" value="Genomic_DNA"/>
</dbReference>
<dbReference type="InterPro" id="IPR012001">
    <property type="entry name" value="Thiamin_PyroP_enz_TPP-bd_dom"/>
</dbReference>
<gene>
    <name evidence="6" type="ORF">DJ021_09745</name>
</gene>
<dbReference type="InterPro" id="IPR029061">
    <property type="entry name" value="THDP-binding"/>
</dbReference>
<dbReference type="SUPFAM" id="SSF52467">
    <property type="entry name" value="DHS-like NAD/FAD-binding domain"/>
    <property type="match status" value="1"/>
</dbReference>
<keyword evidence="2" id="KW-0786">Thiamine pyrophosphate</keyword>
<dbReference type="GO" id="GO:0003984">
    <property type="term" value="F:acetolactate synthase activity"/>
    <property type="evidence" value="ECO:0007669"/>
    <property type="project" value="TreeGrafter"/>
</dbReference>
<dbReference type="Proteomes" id="UP000249842">
    <property type="component" value="Unassembled WGS sequence"/>
</dbReference>
<feature type="region of interest" description="Disordered" evidence="3">
    <location>
        <begin position="318"/>
        <end position="342"/>
    </location>
</feature>
<dbReference type="NCBIfam" id="NF005760">
    <property type="entry name" value="PRK07586.1"/>
    <property type="match status" value="1"/>
</dbReference>
<dbReference type="GO" id="GO:0030976">
    <property type="term" value="F:thiamine pyrophosphate binding"/>
    <property type="evidence" value="ECO:0007669"/>
    <property type="project" value="InterPro"/>
</dbReference>
<sequence>MNGADALLSTLVANDVTACFANPGTSEMQFVAALDRQPQMRPVLCLFEGVATGAADGYGRMADKPACTLLHLGPGYGNGVANLHNARRAFTPIVNVIGDHATYHRQYDAPLNSDIATLVKPNSLWAQSAESPDDVPALAAEAVAASYGPPGGPVSLILPADSAWLQTAAAPVIAQRAVRPAPAEAAVGAAATALRKAAKPVVLIGGQACRAEGLAQAARLAAHGVRVISDTFVARQARGAGHFAPARMQYFGEMALQDLDGVDLMVLVGTVTPVAFFAYPDRPSVLVPDGCEVLDFVGRAEDAVAGLSALADALGAPAQGPVQPLKRPDAAPTGALTPQSAGQSVARHLPEGAIICDDSVTSGGGIAVPAMTAAPHEVLALTGGAIGIGLPLAVGAAVAAPDRKVLSLNGDGAGMYTVQALWTIARENLDVTAVVFANNTYRILNIEMTRTGAGQAGPSASKLLDLGDPNIDWVSLAKGLGVPAVRCTTAEEFETAFAAAMAQRGPMFIEAAIR</sequence>
<feature type="domain" description="Thiamine pyrophosphate enzyme TPP-binding" evidence="4">
    <location>
        <begin position="381"/>
        <end position="510"/>
    </location>
</feature>
<dbReference type="PANTHER" id="PTHR18968">
    <property type="entry name" value="THIAMINE PYROPHOSPHATE ENZYMES"/>
    <property type="match status" value="1"/>
</dbReference>
<proteinExistence type="inferred from homology"/>
<dbReference type="OrthoDB" id="9773408at2"/>
<name>A0A328B4V3_9CAUL</name>
<evidence type="ECO:0000313" key="7">
    <source>
        <dbReference type="Proteomes" id="UP000249842"/>
    </source>
</evidence>
<dbReference type="GO" id="GO:0000287">
    <property type="term" value="F:magnesium ion binding"/>
    <property type="evidence" value="ECO:0007669"/>
    <property type="project" value="InterPro"/>
</dbReference>
<dbReference type="AlphaFoldDB" id="A0A328B4V3"/>
<evidence type="ECO:0000256" key="2">
    <source>
        <dbReference type="ARBA" id="ARBA00023052"/>
    </source>
</evidence>
<dbReference type="GO" id="GO:0044281">
    <property type="term" value="P:small molecule metabolic process"/>
    <property type="evidence" value="ECO:0007669"/>
    <property type="project" value="UniProtKB-ARBA"/>
</dbReference>
<evidence type="ECO:0000256" key="1">
    <source>
        <dbReference type="ARBA" id="ARBA00007812"/>
    </source>
</evidence>
<protein>
    <submittedName>
        <fullName evidence="6">Acetolactate synthase large subunit</fullName>
    </submittedName>
</protein>
<dbReference type="InterPro" id="IPR000399">
    <property type="entry name" value="TPP-bd_CS"/>
</dbReference>
<evidence type="ECO:0000313" key="6">
    <source>
        <dbReference type="EMBL" id="RAK60068.1"/>
    </source>
</evidence>
<feature type="domain" description="Thiamine pyrophosphate enzyme N-terminal TPP-binding" evidence="5">
    <location>
        <begin position="1"/>
        <end position="106"/>
    </location>
</feature>
<reference evidence="7" key="1">
    <citation type="submission" date="2018-05" db="EMBL/GenBank/DDBJ databases">
        <authorList>
            <person name="Li X."/>
        </authorList>
    </citation>
    <scope>NUCLEOTIDE SEQUENCE [LARGE SCALE GENOMIC DNA]</scope>
    <source>
        <strain evidence="7">HKS-05</strain>
    </source>
</reference>
<dbReference type="GO" id="GO:0050660">
    <property type="term" value="F:flavin adenine dinucleotide binding"/>
    <property type="evidence" value="ECO:0007669"/>
    <property type="project" value="TreeGrafter"/>
</dbReference>
<dbReference type="RefSeq" id="WP_111457361.1">
    <property type="nucleotide sequence ID" value="NZ_QFYP01000001.1"/>
</dbReference>
<organism evidence="6 7">
    <name type="scientific">Phenylobacterium hankyongense</name>
    <dbReference type="NCBI Taxonomy" id="1813876"/>
    <lineage>
        <taxon>Bacteria</taxon>
        <taxon>Pseudomonadati</taxon>
        <taxon>Pseudomonadota</taxon>
        <taxon>Alphaproteobacteria</taxon>
        <taxon>Caulobacterales</taxon>
        <taxon>Caulobacteraceae</taxon>
        <taxon>Phenylobacterium</taxon>
    </lineage>
</organism>
<dbReference type="InterPro" id="IPR029035">
    <property type="entry name" value="DHS-like_NAD/FAD-binding_dom"/>
</dbReference>
<comment type="similarity">
    <text evidence="1">Belongs to the TPP enzyme family.</text>
</comment>
<dbReference type="Pfam" id="PF02775">
    <property type="entry name" value="TPP_enzyme_C"/>
    <property type="match status" value="1"/>
</dbReference>
<dbReference type="PROSITE" id="PS00187">
    <property type="entry name" value="TPP_ENZYMES"/>
    <property type="match status" value="1"/>
</dbReference>
<dbReference type="InterPro" id="IPR045229">
    <property type="entry name" value="TPP_enz"/>
</dbReference>
<dbReference type="PANTHER" id="PTHR18968:SF86">
    <property type="entry name" value="ACETOLACTATE SYNTHASE LARGE SUBUNIT ILVX-RELATED"/>
    <property type="match status" value="1"/>
</dbReference>
<dbReference type="InterPro" id="IPR011766">
    <property type="entry name" value="TPP_enzyme_TPP-bd"/>
</dbReference>
<comment type="caution">
    <text evidence="6">The sequence shown here is derived from an EMBL/GenBank/DDBJ whole genome shotgun (WGS) entry which is preliminary data.</text>
</comment>
<dbReference type="Pfam" id="PF02776">
    <property type="entry name" value="TPP_enzyme_N"/>
    <property type="match status" value="1"/>
</dbReference>
<evidence type="ECO:0000259" key="5">
    <source>
        <dbReference type="Pfam" id="PF02776"/>
    </source>
</evidence>
<evidence type="ECO:0000256" key="3">
    <source>
        <dbReference type="SAM" id="MobiDB-lite"/>
    </source>
</evidence>
<keyword evidence="7" id="KW-1185">Reference proteome</keyword>
<dbReference type="SUPFAM" id="SSF52518">
    <property type="entry name" value="Thiamin diphosphate-binding fold (THDP-binding)"/>
    <property type="match status" value="2"/>
</dbReference>
<dbReference type="CDD" id="cd02002">
    <property type="entry name" value="TPP_BFDC"/>
    <property type="match status" value="1"/>
</dbReference>
<dbReference type="Gene3D" id="3.40.50.1220">
    <property type="entry name" value="TPP-binding domain"/>
    <property type="match status" value="1"/>
</dbReference>
<accession>A0A328B4V3</accession>
<evidence type="ECO:0000259" key="4">
    <source>
        <dbReference type="Pfam" id="PF02775"/>
    </source>
</evidence>
<dbReference type="Gene3D" id="3.40.50.970">
    <property type="match status" value="2"/>
</dbReference>
<dbReference type="CDD" id="cd07035">
    <property type="entry name" value="TPP_PYR_POX_like"/>
    <property type="match status" value="1"/>
</dbReference>